<keyword evidence="1" id="KW-0812">Transmembrane</keyword>
<organism evidence="3 4">
    <name type="scientific">Geomicrobium sediminis</name>
    <dbReference type="NCBI Taxonomy" id="1347788"/>
    <lineage>
        <taxon>Bacteria</taxon>
        <taxon>Bacillati</taxon>
        <taxon>Bacillota</taxon>
        <taxon>Bacilli</taxon>
        <taxon>Bacillales</taxon>
        <taxon>Geomicrobium</taxon>
    </lineage>
</organism>
<dbReference type="PANTHER" id="PTHR30590:SF2">
    <property type="entry name" value="INNER MEMBRANE PROTEIN"/>
    <property type="match status" value="1"/>
</dbReference>
<keyword evidence="1" id="KW-1133">Transmembrane helix</keyword>
<feature type="transmembrane region" description="Helical" evidence="1">
    <location>
        <begin position="257"/>
        <end position="285"/>
    </location>
</feature>
<dbReference type="Pfam" id="PF04235">
    <property type="entry name" value="DUF418"/>
    <property type="match status" value="1"/>
</dbReference>
<feature type="transmembrane region" description="Helical" evidence="1">
    <location>
        <begin position="306"/>
        <end position="328"/>
    </location>
</feature>
<dbReference type="Proteomes" id="UP000741863">
    <property type="component" value="Unassembled WGS sequence"/>
</dbReference>
<feature type="transmembrane region" description="Helical" evidence="1">
    <location>
        <begin position="61"/>
        <end position="79"/>
    </location>
</feature>
<evidence type="ECO:0000313" key="4">
    <source>
        <dbReference type="Proteomes" id="UP000741863"/>
    </source>
</evidence>
<feature type="domain" description="DUF418" evidence="2">
    <location>
        <begin position="209"/>
        <end position="373"/>
    </location>
</feature>
<feature type="transmembrane region" description="Helical" evidence="1">
    <location>
        <begin position="182"/>
        <end position="208"/>
    </location>
</feature>
<feature type="transmembrane region" description="Helical" evidence="1">
    <location>
        <begin position="334"/>
        <end position="354"/>
    </location>
</feature>
<keyword evidence="4" id="KW-1185">Reference proteome</keyword>
<name>A0ABS2P9R2_9BACL</name>
<evidence type="ECO:0000259" key="2">
    <source>
        <dbReference type="Pfam" id="PF04235"/>
    </source>
</evidence>
<dbReference type="PANTHER" id="PTHR30590">
    <property type="entry name" value="INNER MEMBRANE PROTEIN"/>
    <property type="match status" value="1"/>
</dbReference>
<feature type="transmembrane region" description="Helical" evidence="1">
    <location>
        <begin position="91"/>
        <end position="110"/>
    </location>
</feature>
<keyword evidence="1" id="KW-0472">Membrane</keyword>
<protein>
    <submittedName>
        <fullName evidence="3">Membrane protein YeiB</fullName>
    </submittedName>
</protein>
<reference evidence="3 4" key="1">
    <citation type="submission" date="2021-01" db="EMBL/GenBank/DDBJ databases">
        <title>Genomic Encyclopedia of Type Strains, Phase IV (KMG-IV): sequencing the most valuable type-strain genomes for metagenomic binning, comparative biology and taxonomic classification.</title>
        <authorList>
            <person name="Goeker M."/>
        </authorList>
    </citation>
    <scope>NUCLEOTIDE SEQUENCE [LARGE SCALE GENOMIC DNA]</scope>
    <source>
        <strain evidence="3 4">DSM 25540</strain>
    </source>
</reference>
<dbReference type="EMBL" id="JAFBEC010000002">
    <property type="protein sequence ID" value="MBM7631731.1"/>
    <property type="molecule type" value="Genomic_DNA"/>
</dbReference>
<feature type="transmembrane region" description="Helical" evidence="1">
    <location>
        <begin position="228"/>
        <end position="245"/>
    </location>
</feature>
<proteinExistence type="predicted"/>
<sequence>MTKKRYISFDLARGLMLLLVALAHAQIFLSGTILTRPESGGFIDTILNYTSVLFVDNRARAMFALLFGYGITLVIRSYMKREKSRLDIRRSINRRAIALLFFGFVLSVIIGGKDILAIYGAGLLLVHWFLYRSDKTLVRAMIALTIGFALLLPIFWGNMASVGMENMFMTGDGYWETMLNQLVMFFTGAPLFGNFALPVILSIMLGIWFGRKGLLNEDPKHRSLLKKIAVGGILISIIGAIPHALHSNGVITIEQPSLFGIIFTIHMMSGIAGGCGYAALFGLVGPHLKKTNPVVTGITALGKRSLTFFIVNEILLIVLLSPAVFGLASTLSIAQVWILTFLVWLSSVAMATILERKQKAGPFDFLFRKFVYR</sequence>
<evidence type="ECO:0000313" key="3">
    <source>
        <dbReference type="EMBL" id="MBM7631731.1"/>
    </source>
</evidence>
<feature type="transmembrane region" description="Helical" evidence="1">
    <location>
        <begin position="140"/>
        <end position="162"/>
    </location>
</feature>
<dbReference type="InterPro" id="IPR007349">
    <property type="entry name" value="DUF418"/>
</dbReference>
<evidence type="ECO:0000256" key="1">
    <source>
        <dbReference type="SAM" id="Phobius"/>
    </source>
</evidence>
<gene>
    <name evidence="3" type="ORF">JOD17_000823</name>
</gene>
<dbReference type="InterPro" id="IPR052529">
    <property type="entry name" value="Bact_Transport_Assoc"/>
</dbReference>
<feature type="transmembrane region" description="Helical" evidence="1">
    <location>
        <begin position="116"/>
        <end position="133"/>
    </location>
</feature>
<dbReference type="RefSeq" id="WP_204695810.1">
    <property type="nucleotide sequence ID" value="NZ_JAFBEC010000002.1"/>
</dbReference>
<comment type="caution">
    <text evidence="3">The sequence shown here is derived from an EMBL/GenBank/DDBJ whole genome shotgun (WGS) entry which is preliminary data.</text>
</comment>
<accession>A0ABS2P9R2</accession>